<comment type="caution">
    <text evidence="2">The sequence shown here is derived from an EMBL/GenBank/DDBJ whole genome shotgun (WGS) entry which is preliminary data.</text>
</comment>
<evidence type="ECO:0000256" key="1">
    <source>
        <dbReference type="SAM" id="MobiDB-lite"/>
    </source>
</evidence>
<evidence type="ECO:0000313" key="2">
    <source>
        <dbReference type="EMBL" id="MPC74421.1"/>
    </source>
</evidence>
<keyword evidence="3" id="KW-1185">Reference proteome</keyword>
<dbReference type="AlphaFoldDB" id="A0A5B7HNA5"/>
<name>A0A5B7HNA5_PORTR</name>
<gene>
    <name evidence="2" type="ORF">E2C01_068778</name>
</gene>
<evidence type="ECO:0000313" key="3">
    <source>
        <dbReference type="Proteomes" id="UP000324222"/>
    </source>
</evidence>
<protein>
    <submittedName>
        <fullName evidence="2">Uncharacterized protein</fullName>
    </submittedName>
</protein>
<organism evidence="2 3">
    <name type="scientific">Portunus trituberculatus</name>
    <name type="common">Swimming crab</name>
    <name type="synonym">Neptunus trituberculatus</name>
    <dbReference type="NCBI Taxonomy" id="210409"/>
    <lineage>
        <taxon>Eukaryota</taxon>
        <taxon>Metazoa</taxon>
        <taxon>Ecdysozoa</taxon>
        <taxon>Arthropoda</taxon>
        <taxon>Crustacea</taxon>
        <taxon>Multicrustacea</taxon>
        <taxon>Malacostraca</taxon>
        <taxon>Eumalacostraca</taxon>
        <taxon>Eucarida</taxon>
        <taxon>Decapoda</taxon>
        <taxon>Pleocyemata</taxon>
        <taxon>Brachyura</taxon>
        <taxon>Eubrachyura</taxon>
        <taxon>Portunoidea</taxon>
        <taxon>Portunidae</taxon>
        <taxon>Portuninae</taxon>
        <taxon>Portunus</taxon>
    </lineage>
</organism>
<reference evidence="2 3" key="1">
    <citation type="submission" date="2019-05" db="EMBL/GenBank/DDBJ databases">
        <title>Another draft genome of Portunus trituberculatus and its Hox gene families provides insights of decapod evolution.</title>
        <authorList>
            <person name="Jeong J.-H."/>
            <person name="Song I."/>
            <person name="Kim S."/>
            <person name="Choi T."/>
            <person name="Kim D."/>
            <person name="Ryu S."/>
            <person name="Kim W."/>
        </authorList>
    </citation>
    <scope>NUCLEOTIDE SEQUENCE [LARGE SCALE GENOMIC DNA]</scope>
    <source>
        <tissue evidence="2">Muscle</tissue>
    </source>
</reference>
<feature type="region of interest" description="Disordered" evidence="1">
    <location>
        <begin position="68"/>
        <end position="104"/>
    </location>
</feature>
<proteinExistence type="predicted"/>
<sequence length="149" mass="16442">MSGGAWSIVPLRATINPPPAARRCLPRKERGTRRPFSIGITNSWVSTCWDLKRRDPTLTTYASRPSLGLLLRHPPKTLPAARHTPRPPPSSRRPPHPNLSRNLPGDIAVRITPCHETSSLRKRCRCLCVAVTGKLCCESLFGGASLTTY</sequence>
<accession>A0A5B7HNA5</accession>
<dbReference type="Proteomes" id="UP000324222">
    <property type="component" value="Unassembled WGS sequence"/>
</dbReference>
<dbReference type="EMBL" id="VSRR010038898">
    <property type="protein sequence ID" value="MPC74421.1"/>
    <property type="molecule type" value="Genomic_DNA"/>
</dbReference>